<dbReference type="RefSeq" id="WP_307121226.1">
    <property type="nucleotide sequence ID" value="NZ_JAUSTM010000004.1"/>
</dbReference>
<keyword evidence="3" id="KW-1185">Reference proteome</keyword>
<sequence>MNGYEFMAQHPLLTSFLAVVIGATAISIIESITKIWREPDEQKNQEEES</sequence>
<evidence type="ECO:0008006" key="4">
    <source>
        <dbReference type="Google" id="ProtNLM"/>
    </source>
</evidence>
<dbReference type="Proteomes" id="UP001223079">
    <property type="component" value="Unassembled WGS sequence"/>
</dbReference>
<gene>
    <name evidence="2" type="ORF">J2S23_000536</name>
</gene>
<keyword evidence="1" id="KW-0472">Membrane</keyword>
<comment type="caution">
    <text evidence="2">The sequence shown here is derived from an EMBL/GenBank/DDBJ whole genome shotgun (WGS) entry which is preliminary data.</text>
</comment>
<protein>
    <recommendedName>
        <fullName evidence="4">Holin</fullName>
    </recommendedName>
</protein>
<evidence type="ECO:0000256" key="1">
    <source>
        <dbReference type="SAM" id="Phobius"/>
    </source>
</evidence>
<reference evidence="2 3" key="1">
    <citation type="submission" date="2023-07" db="EMBL/GenBank/DDBJ databases">
        <title>Genomic Encyclopedia of Type Strains, Phase IV (KMG-IV): sequencing the most valuable type-strain genomes for metagenomic binning, comparative biology and taxonomic classification.</title>
        <authorList>
            <person name="Goeker M."/>
        </authorList>
    </citation>
    <scope>NUCLEOTIDE SEQUENCE [LARGE SCALE GENOMIC DNA]</scope>
    <source>
        <strain evidence="2 3">DSM 105143</strain>
    </source>
</reference>
<proteinExistence type="predicted"/>
<name>A0ABT9YPS9_9STRE</name>
<keyword evidence="1" id="KW-0812">Transmembrane</keyword>
<evidence type="ECO:0000313" key="3">
    <source>
        <dbReference type="Proteomes" id="UP001223079"/>
    </source>
</evidence>
<feature type="transmembrane region" description="Helical" evidence="1">
    <location>
        <begin position="12"/>
        <end position="33"/>
    </location>
</feature>
<evidence type="ECO:0000313" key="2">
    <source>
        <dbReference type="EMBL" id="MDQ0221999.1"/>
    </source>
</evidence>
<keyword evidence="1" id="KW-1133">Transmembrane helix</keyword>
<dbReference type="EMBL" id="JAUSTM010000004">
    <property type="protein sequence ID" value="MDQ0221999.1"/>
    <property type="molecule type" value="Genomic_DNA"/>
</dbReference>
<accession>A0ABT9YPS9</accession>
<organism evidence="2 3">
    <name type="scientific">Streptococcus moroccensis</name>
    <dbReference type="NCBI Taxonomy" id="1451356"/>
    <lineage>
        <taxon>Bacteria</taxon>
        <taxon>Bacillati</taxon>
        <taxon>Bacillota</taxon>
        <taxon>Bacilli</taxon>
        <taxon>Lactobacillales</taxon>
        <taxon>Streptococcaceae</taxon>
        <taxon>Streptococcus</taxon>
    </lineage>
</organism>